<gene>
    <name evidence="2" type="ORF">F9K24_18500</name>
</gene>
<dbReference type="SUPFAM" id="SSF88659">
    <property type="entry name" value="Sigma3 and sigma4 domains of RNA polymerase sigma factors"/>
    <property type="match status" value="1"/>
</dbReference>
<evidence type="ECO:0000313" key="2">
    <source>
        <dbReference type="EMBL" id="KAB2929890.1"/>
    </source>
</evidence>
<dbReference type="GO" id="GO:0006352">
    <property type="term" value="P:DNA-templated transcription initiation"/>
    <property type="evidence" value="ECO:0007669"/>
    <property type="project" value="InterPro"/>
</dbReference>
<dbReference type="InterPro" id="IPR036388">
    <property type="entry name" value="WH-like_DNA-bd_sf"/>
</dbReference>
<name>A0A833GYA5_9LEPT</name>
<organism evidence="2 3">
    <name type="scientific">Leptonema illini</name>
    <dbReference type="NCBI Taxonomy" id="183"/>
    <lineage>
        <taxon>Bacteria</taxon>
        <taxon>Pseudomonadati</taxon>
        <taxon>Spirochaetota</taxon>
        <taxon>Spirochaetia</taxon>
        <taxon>Leptospirales</taxon>
        <taxon>Leptospiraceae</taxon>
        <taxon>Leptonema</taxon>
    </lineage>
</organism>
<proteinExistence type="predicted"/>
<dbReference type="Proteomes" id="UP000460298">
    <property type="component" value="Unassembled WGS sequence"/>
</dbReference>
<protein>
    <recommendedName>
        <fullName evidence="1">RNA polymerase sigma-70 region 4 domain-containing protein</fullName>
    </recommendedName>
</protein>
<dbReference type="OrthoDB" id="5509613at2"/>
<dbReference type="InterPro" id="IPR000943">
    <property type="entry name" value="RNA_pol_sigma70"/>
</dbReference>
<dbReference type="Pfam" id="PF04545">
    <property type="entry name" value="Sigma70_r4"/>
    <property type="match status" value="1"/>
</dbReference>
<accession>A0A833GYA5</accession>
<feature type="domain" description="RNA polymerase sigma-70 region 4" evidence="1">
    <location>
        <begin position="250"/>
        <end position="291"/>
    </location>
</feature>
<evidence type="ECO:0000313" key="3">
    <source>
        <dbReference type="Proteomes" id="UP000460298"/>
    </source>
</evidence>
<dbReference type="PRINTS" id="PR00046">
    <property type="entry name" value="SIGMA70FCT"/>
</dbReference>
<comment type="caution">
    <text evidence="2">The sequence shown here is derived from an EMBL/GenBank/DDBJ whole genome shotgun (WGS) entry which is preliminary data.</text>
</comment>
<dbReference type="InterPro" id="IPR007630">
    <property type="entry name" value="RNA_pol_sigma70_r4"/>
</dbReference>
<dbReference type="Gene3D" id="1.10.10.10">
    <property type="entry name" value="Winged helix-like DNA-binding domain superfamily/Winged helix DNA-binding domain"/>
    <property type="match status" value="1"/>
</dbReference>
<sequence length="370" mass="42980">MKTVSKKRLTIGEVFSERRFLLLREFAHKKGLVYLDELKREMQTLKNIRGIGEKKYETILEKLKNPAAPSHYESYGSRQGRTIDPNMAISRAFKGSYRVFIDYATKKGYKTIADLKGISLDEIRSVNWPGNAIYKSFLRKLERYGVRPVDYRGKLDIDRHGMGILTDDVKLNKAYQNAKVANLREFLQLGEEGRLAIKNYGEISENLLRDLLLDHEIDPEQFENTRGSRFPERDMKLKPDDILGRMKTLLSQREYMILVHRGIKKQTLESVGSELNLTRERIRQIEKKAVLRTNIYLGPIIQQFADRIHEKVAKAGGRDTIKSLCRQLNAKEDSISLIAYLAGYRDLRIDGQYIYIDMTRSRNWRNGRSA</sequence>
<dbReference type="RefSeq" id="WP_002769144.1">
    <property type="nucleotide sequence ID" value="NZ_JQDG01000009.1"/>
</dbReference>
<dbReference type="AlphaFoldDB" id="A0A833GYA5"/>
<evidence type="ECO:0000259" key="1">
    <source>
        <dbReference type="Pfam" id="PF04545"/>
    </source>
</evidence>
<dbReference type="InterPro" id="IPR013324">
    <property type="entry name" value="RNA_pol_sigma_r3/r4-like"/>
</dbReference>
<reference evidence="2 3" key="1">
    <citation type="submission" date="2019-10" db="EMBL/GenBank/DDBJ databases">
        <title>Extracellular Electron Transfer in a Candidatus Methanoperedens spp. Enrichment Culture.</title>
        <authorList>
            <person name="Berger S."/>
            <person name="Rangel Shaw D."/>
            <person name="Berben T."/>
            <person name="In 'T Zandt M."/>
            <person name="Frank J."/>
            <person name="Reimann J."/>
            <person name="Jetten M.S.M."/>
            <person name="Welte C.U."/>
        </authorList>
    </citation>
    <scope>NUCLEOTIDE SEQUENCE [LARGE SCALE GENOMIC DNA]</scope>
    <source>
        <strain evidence="2">SB12</strain>
    </source>
</reference>
<dbReference type="GO" id="GO:0003700">
    <property type="term" value="F:DNA-binding transcription factor activity"/>
    <property type="evidence" value="ECO:0007669"/>
    <property type="project" value="InterPro"/>
</dbReference>
<dbReference type="EMBL" id="WBUI01000025">
    <property type="protein sequence ID" value="KAB2929890.1"/>
    <property type="molecule type" value="Genomic_DNA"/>
</dbReference>